<dbReference type="OrthoDB" id="4843387at2759"/>
<accession>A0A813T4G0</accession>
<reference evidence="2" key="1">
    <citation type="submission" date="2021-02" db="EMBL/GenBank/DDBJ databases">
        <authorList>
            <person name="Nowell W R."/>
        </authorList>
    </citation>
    <scope>NUCLEOTIDE SEQUENCE</scope>
    <source>
        <strain evidence="2">Ploen Becks lab</strain>
    </source>
</reference>
<organism evidence="2 3">
    <name type="scientific">Brachionus calyciflorus</name>
    <dbReference type="NCBI Taxonomy" id="104777"/>
    <lineage>
        <taxon>Eukaryota</taxon>
        <taxon>Metazoa</taxon>
        <taxon>Spiralia</taxon>
        <taxon>Gnathifera</taxon>
        <taxon>Rotifera</taxon>
        <taxon>Eurotatoria</taxon>
        <taxon>Monogononta</taxon>
        <taxon>Pseudotrocha</taxon>
        <taxon>Ploima</taxon>
        <taxon>Brachionidae</taxon>
        <taxon>Brachionus</taxon>
    </lineage>
</organism>
<gene>
    <name evidence="2" type="ORF">OXX778_LOCUS6896</name>
</gene>
<evidence type="ECO:0000313" key="2">
    <source>
        <dbReference type="EMBL" id="CAF0809441.1"/>
    </source>
</evidence>
<evidence type="ECO:0000259" key="1">
    <source>
        <dbReference type="Pfam" id="PF13358"/>
    </source>
</evidence>
<comment type="caution">
    <text evidence="2">The sequence shown here is derived from an EMBL/GenBank/DDBJ whole genome shotgun (WGS) entry which is preliminary data.</text>
</comment>
<evidence type="ECO:0000313" key="3">
    <source>
        <dbReference type="Proteomes" id="UP000663879"/>
    </source>
</evidence>
<dbReference type="AlphaFoldDB" id="A0A813T4G0"/>
<dbReference type="EMBL" id="CAJNOC010000848">
    <property type="protein sequence ID" value="CAF0809441.1"/>
    <property type="molecule type" value="Genomic_DNA"/>
</dbReference>
<proteinExistence type="predicted"/>
<dbReference type="InterPro" id="IPR038717">
    <property type="entry name" value="Tc1-like_DDE_dom"/>
</dbReference>
<protein>
    <recommendedName>
        <fullName evidence="1">Tc1-like transposase DDE domain-containing protein</fullName>
    </recommendedName>
</protein>
<name>A0A813T4G0_9BILA</name>
<keyword evidence="3" id="KW-1185">Reference proteome</keyword>
<feature type="domain" description="Tc1-like transposase DDE" evidence="1">
    <location>
        <begin position="3"/>
        <end position="119"/>
    </location>
</feature>
<dbReference type="GO" id="GO:0003676">
    <property type="term" value="F:nucleic acid binding"/>
    <property type="evidence" value="ECO:0007669"/>
    <property type="project" value="InterPro"/>
</dbReference>
<dbReference type="Proteomes" id="UP000663879">
    <property type="component" value="Unassembled WGS sequence"/>
</dbReference>
<dbReference type="Pfam" id="PF13358">
    <property type="entry name" value="DDE_3"/>
    <property type="match status" value="1"/>
</dbReference>
<sequence>MGKKQVSDNLQNGGGSAGIWGCISSKGTGVCNIYTGRTNQYVYKETLENHLLPSVELFYDPEDHWIFQQDCPSAHTAHSIRDWFKEQSTEVLPWCPRSPDLNPIENLWSLMDTKMVNTRIT</sequence>
<dbReference type="InterPro" id="IPR036397">
    <property type="entry name" value="RNaseH_sf"/>
</dbReference>
<dbReference type="Gene3D" id="3.30.420.10">
    <property type="entry name" value="Ribonuclease H-like superfamily/Ribonuclease H"/>
    <property type="match status" value="1"/>
</dbReference>